<feature type="non-terminal residue" evidence="2">
    <location>
        <position position="1"/>
    </location>
</feature>
<evidence type="ECO:0000313" key="3">
    <source>
        <dbReference type="Proteomes" id="UP000324897"/>
    </source>
</evidence>
<feature type="compositionally biased region" description="Basic residues" evidence="1">
    <location>
        <begin position="55"/>
        <end position="71"/>
    </location>
</feature>
<sequence length="200" mass="21647">MFHQAVPALKRKRRKRTSAYGTDLLSSATRRDNAEGSVACIDAGRHEHGEQRPAHPWRRRRKARAWSRARRSAGQGCRAAATSTGAPSPEQRRRSAATSTGVPSPEQGRRSVHRRAEQGHVDREAREAGDGGAGAGARGRRQRRSRGARGGGGQRMEDAIPDTVAVSLDELVGSLPVADRQSFMHCTSLTGTAVRLLESN</sequence>
<name>A0A5J9TXD2_9POAL</name>
<proteinExistence type="predicted"/>
<feature type="compositionally biased region" description="Basic and acidic residues" evidence="1">
    <location>
        <begin position="114"/>
        <end position="129"/>
    </location>
</feature>
<dbReference type="EMBL" id="RWGY01000031">
    <property type="protein sequence ID" value="TVU16044.1"/>
    <property type="molecule type" value="Genomic_DNA"/>
</dbReference>
<dbReference type="AlphaFoldDB" id="A0A5J9TXD2"/>
<accession>A0A5J9TXD2</accession>
<gene>
    <name evidence="2" type="ORF">EJB05_39591</name>
</gene>
<keyword evidence="3" id="KW-1185">Reference proteome</keyword>
<reference evidence="2 3" key="1">
    <citation type="journal article" date="2019" name="Sci. Rep.">
        <title>A high-quality genome of Eragrostis curvula grass provides insights into Poaceae evolution and supports new strategies to enhance forage quality.</title>
        <authorList>
            <person name="Carballo J."/>
            <person name="Santos B.A.C.M."/>
            <person name="Zappacosta D."/>
            <person name="Garbus I."/>
            <person name="Selva J.P."/>
            <person name="Gallo C.A."/>
            <person name="Diaz A."/>
            <person name="Albertini E."/>
            <person name="Caccamo M."/>
            <person name="Echenique V."/>
        </authorList>
    </citation>
    <scope>NUCLEOTIDE SEQUENCE [LARGE SCALE GENOMIC DNA]</scope>
    <source>
        <strain evidence="3">cv. Victoria</strain>
        <tissue evidence="2">Leaf</tissue>
    </source>
</reference>
<dbReference type="Proteomes" id="UP000324897">
    <property type="component" value="Unassembled WGS sequence"/>
</dbReference>
<feature type="region of interest" description="Disordered" evidence="1">
    <location>
        <begin position="1"/>
        <end position="158"/>
    </location>
</feature>
<feature type="compositionally biased region" description="Basic residues" evidence="1">
    <location>
        <begin position="138"/>
        <end position="147"/>
    </location>
</feature>
<dbReference type="Gramene" id="TVU16044">
    <property type="protein sequence ID" value="TVU16044"/>
    <property type="gene ID" value="EJB05_39591"/>
</dbReference>
<feature type="compositionally biased region" description="Basic and acidic residues" evidence="1">
    <location>
        <begin position="43"/>
        <end position="53"/>
    </location>
</feature>
<organism evidence="2 3">
    <name type="scientific">Eragrostis curvula</name>
    <name type="common">weeping love grass</name>
    <dbReference type="NCBI Taxonomy" id="38414"/>
    <lineage>
        <taxon>Eukaryota</taxon>
        <taxon>Viridiplantae</taxon>
        <taxon>Streptophyta</taxon>
        <taxon>Embryophyta</taxon>
        <taxon>Tracheophyta</taxon>
        <taxon>Spermatophyta</taxon>
        <taxon>Magnoliopsida</taxon>
        <taxon>Liliopsida</taxon>
        <taxon>Poales</taxon>
        <taxon>Poaceae</taxon>
        <taxon>PACMAD clade</taxon>
        <taxon>Chloridoideae</taxon>
        <taxon>Eragrostideae</taxon>
        <taxon>Eragrostidinae</taxon>
        <taxon>Eragrostis</taxon>
    </lineage>
</organism>
<evidence type="ECO:0000256" key="1">
    <source>
        <dbReference type="SAM" id="MobiDB-lite"/>
    </source>
</evidence>
<evidence type="ECO:0000313" key="2">
    <source>
        <dbReference type="EMBL" id="TVU16044.1"/>
    </source>
</evidence>
<comment type="caution">
    <text evidence="2">The sequence shown here is derived from an EMBL/GenBank/DDBJ whole genome shotgun (WGS) entry which is preliminary data.</text>
</comment>
<protein>
    <submittedName>
        <fullName evidence="2">Uncharacterized protein</fullName>
    </submittedName>
</protein>